<sequence>MEYYIWMCFGLGFYGYFKFAYTIWKGKNIIKNVGRNVDSSIDKLRLIDIITGIMALLVSFIYKVQNFNDSLFVIITLYGVVLIIKGLKGFSKGLQKNIVCRKVYNYIANSYIIFSIWLLSSVIEAKGIEGGTIAILALYFATYYIIWKIV</sequence>
<feature type="transmembrane region" description="Helical" evidence="1">
    <location>
        <begin position="103"/>
        <end position="122"/>
    </location>
</feature>
<gene>
    <name evidence="2" type="ORF">SOJ16_000903</name>
</gene>
<proteinExistence type="predicted"/>
<reference evidence="2 3" key="1">
    <citation type="submission" date="2023-12" db="EMBL/GenBank/DDBJ databases">
        <authorList>
            <person name="Manesh M.J.H."/>
            <person name="Bing R.G."/>
            <person name="Willard D.J."/>
            <person name="Kelly R.M."/>
        </authorList>
    </citation>
    <scope>NUCLEOTIDE SEQUENCE [LARGE SCALE GENOMIC DNA]</scope>
    <source>
        <strain evidence="2 3">DSM 8977</strain>
    </source>
</reference>
<keyword evidence="1" id="KW-0812">Transmembrane</keyword>
<feature type="transmembrane region" description="Helical" evidence="1">
    <location>
        <begin position="128"/>
        <end position="147"/>
    </location>
</feature>
<keyword evidence="1" id="KW-0472">Membrane</keyword>
<dbReference type="RefSeq" id="WP_045174440.1">
    <property type="nucleotide sequence ID" value="NZ_CP139957.1"/>
</dbReference>
<keyword evidence="1" id="KW-1133">Transmembrane helix</keyword>
<dbReference type="Proteomes" id="UP001322744">
    <property type="component" value="Chromosome"/>
</dbReference>
<dbReference type="EMBL" id="CP139957">
    <property type="protein sequence ID" value="WPX09670.1"/>
    <property type="molecule type" value="Genomic_DNA"/>
</dbReference>
<evidence type="ECO:0000313" key="2">
    <source>
        <dbReference type="EMBL" id="WPX09670.1"/>
    </source>
</evidence>
<feature type="transmembrane region" description="Helical" evidence="1">
    <location>
        <begin position="44"/>
        <end position="64"/>
    </location>
</feature>
<accession>A0ABZ0U1W8</accession>
<feature type="transmembrane region" description="Helical" evidence="1">
    <location>
        <begin position="6"/>
        <end position="24"/>
    </location>
</feature>
<protein>
    <submittedName>
        <fullName evidence="2">Uncharacterized protein</fullName>
    </submittedName>
</protein>
<name>A0ABZ0U1W8_9FIRM</name>
<keyword evidence="3" id="KW-1185">Reference proteome</keyword>
<feature type="transmembrane region" description="Helical" evidence="1">
    <location>
        <begin position="70"/>
        <end position="91"/>
    </location>
</feature>
<organism evidence="2 3">
    <name type="scientific">Anaerocellum danielii</name>
    <dbReference type="NCBI Taxonomy" id="1387557"/>
    <lineage>
        <taxon>Bacteria</taxon>
        <taxon>Bacillati</taxon>
        <taxon>Bacillota</taxon>
        <taxon>Bacillota incertae sedis</taxon>
        <taxon>Caldicellulosiruptorales</taxon>
        <taxon>Caldicellulosiruptoraceae</taxon>
        <taxon>Anaerocellum</taxon>
    </lineage>
</organism>
<evidence type="ECO:0000256" key="1">
    <source>
        <dbReference type="SAM" id="Phobius"/>
    </source>
</evidence>
<evidence type="ECO:0000313" key="3">
    <source>
        <dbReference type="Proteomes" id="UP001322744"/>
    </source>
</evidence>